<organism evidence="1 2">
    <name type="scientific">Streptomyces mauvecolor</name>
    <dbReference type="NCBI Taxonomy" id="58345"/>
    <lineage>
        <taxon>Bacteria</taxon>
        <taxon>Bacillati</taxon>
        <taxon>Actinomycetota</taxon>
        <taxon>Actinomycetes</taxon>
        <taxon>Kitasatosporales</taxon>
        <taxon>Streptomycetaceae</taxon>
        <taxon>Streptomyces</taxon>
    </lineage>
</organism>
<protein>
    <recommendedName>
        <fullName evidence="3">HNH endonuclease</fullName>
    </recommendedName>
</protein>
<name>A0ABV9UN53_9ACTN</name>
<evidence type="ECO:0000313" key="2">
    <source>
        <dbReference type="Proteomes" id="UP001595834"/>
    </source>
</evidence>
<keyword evidence="2" id="KW-1185">Reference proteome</keyword>
<accession>A0ABV9UN53</accession>
<dbReference type="RefSeq" id="WP_381226784.1">
    <property type="nucleotide sequence ID" value="NZ_BAAASQ010000023.1"/>
</dbReference>
<dbReference type="EMBL" id="JBHSIZ010000016">
    <property type="protein sequence ID" value="MFC4957542.1"/>
    <property type="molecule type" value="Genomic_DNA"/>
</dbReference>
<dbReference type="Proteomes" id="UP001595834">
    <property type="component" value="Unassembled WGS sequence"/>
</dbReference>
<reference evidence="2" key="1">
    <citation type="journal article" date="2019" name="Int. J. Syst. Evol. Microbiol.">
        <title>The Global Catalogue of Microorganisms (GCM) 10K type strain sequencing project: providing services to taxonomists for standard genome sequencing and annotation.</title>
        <authorList>
            <consortium name="The Broad Institute Genomics Platform"/>
            <consortium name="The Broad Institute Genome Sequencing Center for Infectious Disease"/>
            <person name="Wu L."/>
            <person name="Ma J."/>
        </authorList>
    </citation>
    <scope>NUCLEOTIDE SEQUENCE [LARGE SCALE GENOMIC DNA]</scope>
    <source>
        <strain evidence="2">CCM 7224</strain>
    </source>
</reference>
<evidence type="ECO:0000313" key="1">
    <source>
        <dbReference type="EMBL" id="MFC4957542.1"/>
    </source>
</evidence>
<gene>
    <name evidence="1" type="ORF">ACFPFX_14740</name>
</gene>
<sequence>MAMYCDTCKSDEEHRRLSTEEKAWLRHRTGRKNVEDVWVCTRPGCRNLRTGFDKRPFAEHIRLP</sequence>
<evidence type="ECO:0008006" key="3">
    <source>
        <dbReference type="Google" id="ProtNLM"/>
    </source>
</evidence>
<comment type="caution">
    <text evidence="1">The sequence shown here is derived from an EMBL/GenBank/DDBJ whole genome shotgun (WGS) entry which is preliminary data.</text>
</comment>
<proteinExistence type="predicted"/>